<protein>
    <submittedName>
        <fullName evidence="2">DUF47 family protein</fullName>
    </submittedName>
</protein>
<evidence type="ECO:0000256" key="1">
    <source>
        <dbReference type="ARBA" id="ARBA00008591"/>
    </source>
</evidence>
<dbReference type="Pfam" id="PF01865">
    <property type="entry name" value="PhoU_div"/>
    <property type="match status" value="1"/>
</dbReference>
<dbReference type="InterPro" id="IPR038078">
    <property type="entry name" value="PhoU-like_sf"/>
</dbReference>
<dbReference type="EMBL" id="JADEZV010000002">
    <property type="protein sequence ID" value="MBE9391317.1"/>
    <property type="molecule type" value="Genomic_DNA"/>
</dbReference>
<comment type="similarity">
    <text evidence="1">Belongs to the UPF0111 family.</text>
</comment>
<dbReference type="RefSeq" id="WP_193803723.1">
    <property type="nucleotide sequence ID" value="NZ_JADEZV010000002.1"/>
</dbReference>
<comment type="caution">
    <text evidence="2">The sequence shown here is derived from an EMBL/GenBank/DDBJ whole genome shotgun (WGS) entry which is preliminary data.</text>
</comment>
<proteinExistence type="inferred from homology"/>
<dbReference type="InterPro" id="IPR018445">
    <property type="entry name" value="Put_Phosphate_transp_reg"/>
</dbReference>
<evidence type="ECO:0000313" key="2">
    <source>
        <dbReference type="EMBL" id="MBE9391317.1"/>
    </source>
</evidence>
<evidence type="ECO:0000313" key="3">
    <source>
        <dbReference type="Proteomes" id="UP000652307"/>
    </source>
</evidence>
<name>A0A843ADV8_9CREN</name>
<accession>A0A843ADV8</accession>
<organism evidence="2 3">
    <name type="scientific">Fervidicoccus fontis</name>
    <dbReference type="NCBI Taxonomy" id="683846"/>
    <lineage>
        <taxon>Archaea</taxon>
        <taxon>Thermoproteota</taxon>
        <taxon>Thermoprotei</taxon>
        <taxon>Fervidicoccales</taxon>
        <taxon>Fervidicoccaceae</taxon>
        <taxon>Fervidicoccus</taxon>
    </lineage>
</organism>
<dbReference type="Gene3D" id="1.20.58.220">
    <property type="entry name" value="Phosphate transport system protein phou homolog 2, domain 2"/>
    <property type="match status" value="1"/>
</dbReference>
<dbReference type="Proteomes" id="UP000652307">
    <property type="component" value="Unassembled WGS sequence"/>
</dbReference>
<gene>
    <name evidence="2" type="ORF">IOK49_04425</name>
</gene>
<dbReference type="AlphaFoldDB" id="A0A843ADV8"/>
<reference evidence="2" key="1">
    <citation type="submission" date="2020-10" db="EMBL/GenBank/DDBJ databases">
        <title>Fervidococcus fontis strain 3639Fd - the first crenarchaeon capable of growth on lipids.</title>
        <authorList>
            <person name="Kochetkova T.V."/>
            <person name="Elcheninov A.G."/>
            <person name="Toschakov S.V."/>
            <person name="Kublanov I.V."/>
        </authorList>
    </citation>
    <scope>NUCLEOTIDE SEQUENCE</scope>
    <source>
        <strain evidence="2">3639Fd</strain>
    </source>
</reference>
<sequence length="227" mass="26603">MPQEIIRDDEILNMNLAEMNLAEQITNILLTINQEGKMAQELISGFIQGKMELVKKGYEPIKKIKDDAQRMKESTMEYVVRVSPTLMTKELYMFSLSHLDRISQIIDSIIYRLSILAHSGFTLDQSIAELFSQFSSTSFNMVELLYTESKYLYSNSKKVGEIHDEINRKEDLVDQLYRRLELEIIRKYSNDLFHLLLLKEVVDLIEELSDKIRDASHDFRYISLYKA</sequence>